<evidence type="ECO:0000259" key="4">
    <source>
        <dbReference type="PROSITE" id="PS51063"/>
    </source>
</evidence>
<dbReference type="Proteomes" id="UP000321750">
    <property type="component" value="Unassembled WGS sequence"/>
</dbReference>
<dbReference type="Gene3D" id="1.10.10.10">
    <property type="entry name" value="Winged helix-like DNA-binding domain superfamily/Winged helix DNA-binding domain"/>
    <property type="match status" value="1"/>
</dbReference>
<dbReference type="EMBL" id="BJZV01000039">
    <property type="protein sequence ID" value="GEP12399.1"/>
    <property type="molecule type" value="Genomic_DNA"/>
</dbReference>
<dbReference type="InterPro" id="IPR012318">
    <property type="entry name" value="HTH_CRP"/>
</dbReference>
<dbReference type="InterPro" id="IPR036390">
    <property type="entry name" value="WH_DNA-bd_sf"/>
</dbReference>
<dbReference type="RefSeq" id="WP_147048777.1">
    <property type="nucleotide sequence ID" value="NZ_BJZV01000039.1"/>
</dbReference>
<dbReference type="SMART" id="SM00419">
    <property type="entry name" value="HTH_CRP"/>
    <property type="match status" value="1"/>
</dbReference>
<dbReference type="SUPFAM" id="SSF46785">
    <property type="entry name" value="Winged helix' DNA-binding domain"/>
    <property type="match status" value="1"/>
</dbReference>
<dbReference type="Pfam" id="PF00027">
    <property type="entry name" value="cNMP_binding"/>
    <property type="match status" value="1"/>
</dbReference>
<gene>
    <name evidence="5" type="ORF">MGN01_42440</name>
</gene>
<evidence type="ECO:0000313" key="5">
    <source>
        <dbReference type="EMBL" id="GEP12399.1"/>
    </source>
</evidence>
<dbReference type="CDD" id="cd00038">
    <property type="entry name" value="CAP_ED"/>
    <property type="match status" value="1"/>
</dbReference>
<dbReference type="OrthoDB" id="7584044at2"/>
<dbReference type="InterPro" id="IPR000595">
    <property type="entry name" value="cNMP-bd_dom"/>
</dbReference>
<evidence type="ECO:0000256" key="1">
    <source>
        <dbReference type="ARBA" id="ARBA00023015"/>
    </source>
</evidence>
<keyword evidence="1" id="KW-0805">Transcription regulation</keyword>
<keyword evidence="6" id="KW-1185">Reference proteome</keyword>
<dbReference type="Pfam" id="PF13545">
    <property type="entry name" value="HTH_Crp_2"/>
    <property type="match status" value="1"/>
</dbReference>
<reference evidence="5 6" key="1">
    <citation type="submission" date="2019-07" db="EMBL/GenBank/DDBJ databases">
        <title>Whole genome shotgun sequence of Methylobacterium gnaphalii NBRC 107716.</title>
        <authorList>
            <person name="Hosoyama A."/>
            <person name="Uohara A."/>
            <person name="Ohji S."/>
            <person name="Ichikawa N."/>
        </authorList>
    </citation>
    <scope>NUCLEOTIDE SEQUENCE [LARGE SCALE GENOMIC DNA]</scope>
    <source>
        <strain evidence="5 6">NBRC 107716</strain>
    </source>
</reference>
<accession>A0A512JR29</accession>
<evidence type="ECO:0000313" key="6">
    <source>
        <dbReference type="Proteomes" id="UP000321750"/>
    </source>
</evidence>
<dbReference type="InterPro" id="IPR036388">
    <property type="entry name" value="WH-like_DNA-bd_sf"/>
</dbReference>
<feature type="domain" description="HTH crp-type" evidence="4">
    <location>
        <begin position="153"/>
        <end position="227"/>
    </location>
</feature>
<comment type="caution">
    <text evidence="5">The sequence shown here is derived from an EMBL/GenBank/DDBJ whole genome shotgun (WGS) entry which is preliminary data.</text>
</comment>
<sequence>MPSAFHSHPLSRFVRKCESIAPLSDAERQAILNLPIKVSALSARQVILCDGDTPTHCYLIVEGWACSYKMISEGRRQIVAFHIAGDIPDLRSLHIGTMDRSLGSLTGVTVALIPHDSLRDLIVRYPGIAAILWRDTLVDAGIFCEWITSLGRRTSFEHIAHLFCELYLKLRAVGLANGHGCPLPVTQNDLADALGLTSVHVNRVLQEMRSRGLISLSGRQLVISAWDEVVRVAEFDPTYLQLEMRAVE</sequence>
<keyword evidence="2" id="KW-0238">DNA-binding</keyword>
<dbReference type="Gene3D" id="2.60.120.10">
    <property type="entry name" value="Jelly Rolls"/>
    <property type="match status" value="1"/>
</dbReference>
<evidence type="ECO:0000256" key="2">
    <source>
        <dbReference type="ARBA" id="ARBA00023125"/>
    </source>
</evidence>
<organism evidence="5 6">
    <name type="scientific">Methylobacterium gnaphalii</name>
    <dbReference type="NCBI Taxonomy" id="1010610"/>
    <lineage>
        <taxon>Bacteria</taxon>
        <taxon>Pseudomonadati</taxon>
        <taxon>Pseudomonadota</taxon>
        <taxon>Alphaproteobacteria</taxon>
        <taxon>Hyphomicrobiales</taxon>
        <taxon>Methylobacteriaceae</taxon>
        <taxon>Methylobacterium</taxon>
    </lineage>
</organism>
<name>A0A512JR29_9HYPH</name>
<protein>
    <submittedName>
        <fullName evidence="5">Crp/Fnr family transcriptional regulator</fullName>
    </submittedName>
</protein>
<dbReference type="InterPro" id="IPR018490">
    <property type="entry name" value="cNMP-bd_dom_sf"/>
</dbReference>
<keyword evidence="3" id="KW-0804">Transcription</keyword>
<dbReference type="AlphaFoldDB" id="A0A512JR29"/>
<evidence type="ECO:0000256" key="3">
    <source>
        <dbReference type="ARBA" id="ARBA00023163"/>
    </source>
</evidence>
<proteinExistence type="predicted"/>
<dbReference type="PROSITE" id="PS51063">
    <property type="entry name" value="HTH_CRP_2"/>
    <property type="match status" value="1"/>
</dbReference>
<dbReference type="GO" id="GO:0003677">
    <property type="term" value="F:DNA binding"/>
    <property type="evidence" value="ECO:0007669"/>
    <property type="project" value="UniProtKB-KW"/>
</dbReference>
<dbReference type="GO" id="GO:0006355">
    <property type="term" value="P:regulation of DNA-templated transcription"/>
    <property type="evidence" value="ECO:0007669"/>
    <property type="project" value="InterPro"/>
</dbReference>
<dbReference type="InterPro" id="IPR014710">
    <property type="entry name" value="RmlC-like_jellyroll"/>
</dbReference>
<dbReference type="SUPFAM" id="SSF51206">
    <property type="entry name" value="cAMP-binding domain-like"/>
    <property type="match status" value="1"/>
</dbReference>